<dbReference type="AlphaFoldDB" id="A0A840Y2V5"/>
<name>A0A840Y2V5_9PROT</name>
<evidence type="ECO:0008006" key="3">
    <source>
        <dbReference type="Google" id="ProtNLM"/>
    </source>
</evidence>
<evidence type="ECO:0000313" key="1">
    <source>
        <dbReference type="EMBL" id="MBB5695065.1"/>
    </source>
</evidence>
<dbReference type="RefSeq" id="WP_221299969.1">
    <property type="nucleotide sequence ID" value="NZ_JACIJD010000014.1"/>
</dbReference>
<gene>
    <name evidence="1" type="ORF">FHS87_003119</name>
</gene>
<dbReference type="Proteomes" id="UP000580654">
    <property type="component" value="Unassembled WGS sequence"/>
</dbReference>
<evidence type="ECO:0000313" key="2">
    <source>
        <dbReference type="Proteomes" id="UP000580654"/>
    </source>
</evidence>
<keyword evidence="2" id="KW-1185">Reference proteome</keyword>
<proteinExistence type="predicted"/>
<sequence length="175" mass="18795">MPHLAMTDPAPHLAHVAAAMAAPGQPEAGLRALDNALAATVGHRLFTVLVLNHAAGQKQRYYTNMPQAYPAGGHKPIEPVGEYHETVVLAGRPRFLRDRADIIRAFPDHELILSLGCEGAVNVPVRWNGETLGGLNLLDAAGRYHEAQTPLLLTFAALALPAFLHITRNPTETAP</sequence>
<dbReference type="SUPFAM" id="SSF55781">
    <property type="entry name" value="GAF domain-like"/>
    <property type="match status" value="1"/>
</dbReference>
<accession>A0A840Y2V5</accession>
<reference evidence="1 2" key="1">
    <citation type="submission" date="2020-08" db="EMBL/GenBank/DDBJ databases">
        <title>Genomic Encyclopedia of Type Strains, Phase IV (KMG-IV): sequencing the most valuable type-strain genomes for metagenomic binning, comparative biology and taxonomic classification.</title>
        <authorList>
            <person name="Goeker M."/>
        </authorList>
    </citation>
    <scope>NUCLEOTIDE SEQUENCE [LARGE SCALE GENOMIC DNA]</scope>
    <source>
        <strain evidence="1 2">DSM 25622</strain>
    </source>
</reference>
<protein>
    <recommendedName>
        <fullName evidence="3">GAF domain-containing protein</fullName>
    </recommendedName>
</protein>
<comment type="caution">
    <text evidence="1">The sequence shown here is derived from an EMBL/GenBank/DDBJ whole genome shotgun (WGS) entry which is preliminary data.</text>
</comment>
<dbReference type="EMBL" id="JACIJD010000014">
    <property type="protein sequence ID" value="MBB5695065.1"/>
    <property type="molecule type" value="Genomic_DNA"/>
</dbReference>
<organism evidence="1 2">
    <name type="scientific">Muricoccus pecuniae</name>
    <dbReference type="NCBI Taxonomy" id="693023"/>
    <lineage>
        <taxon>Bacteria</taxon>
        <taxon>Pseudomonadati</taxon>
        <taxon>Pseudomonadota</taxon>
        <taxon>Alphaproteobacteria</taxon>
        <taxon>Acetobacterales</taxon>
        <taxon>Roseomonadaceae</taxon>
        <taxon>Muricoccus</taxon>
    </lineage>
</organism>